<dbReference type="SUPFAM" id="SSF109998">
    <property type="entry name" value="Triger factor/SurA peptide-binding domain-like"/>
    <property type="match status" value="1"/>
</dbReference>
<dbReference type="HAMAP" id="MF_00303">
    <property type="entry name" value="Trigger_factor_Tig"/>
    <property type="match status" value="1"/>
</dbReference>
<dbReference type="InterPro" id="IPR046357">
    <property type="entry name" value="PPIase_dom_sf"/>
</dbReference>
<evidence type="ECO:0000256" key="5">
    <source>
        <dbReference type="ARBA" id="ARBA00022618"/>
    </source>
</evidence>
<dbReference type="RefSeq" id="WP_208098390.1">
    <property type="nucleotide sequence ID" value="NZ_JAGDYM010000013.1"/>
</dbReference>
<dbReference type="InterPro" id="IPR001179">
    <property type="entry name" value="PPIase_FKBP_dom"/>
</dbReference>
<dbReference type="GO" id="GO:0015031">
    <property type="term" value="P:protein transport"/>
    <property type="evidence" value="ECO:0007669"/>
    <property type="project" value="UniProtKB-UniRule"/>
</dbReference>
<dbReference type="PROSITE" id="PS50059">
    <property type="entry name" value="FKBP_PPIASE"/>
    <property type="match status" value="1"/>
</dbReference>
<dbReference type="Gene3D" id="1.10.3120.10">
    <property type="entry name" value="Trigger factor, C-terminal domain"/>
    <property type="match status" value="1"/>
</dbReference>
<dbReference type="Pfam" id="PF05697">
    <property type="entry name" value="Trigger_N"/>
    <property type="match status" value="1"/>
</dbReference>
<dbReference type="InterPro" id="IPR027304">
    <property type="entry name" value="Trigger_fact/SurA_dom_sf"/>
</dbReference>
<evidence type="ECO:0000313" key="15">
    <source>
        <dbReference type="EMBL" id="MBO1902634.1"/>
    </source>
</evidence>
<keyword evidence="8 11" id="KW-0413">Isomerase</keyword>
<evidence type="ECO:0000256" key="7">
    <source>
        <dbReference type="ARBA" id="ARBA00023186"/>
    </source>
</evidence>
<dbReference type="EMBL" id="JAGDYM010000013">
    <property type="protein sequence ID" value="MBO1902634.1"/>
    <property type="molecule type" value="Genomic_DNA"/>
</dbReference>
<evidence type="ECO:0000256" key="13">
    <source>
        <dbReference type="RuleBase" id="RU003914"/>
    </source>
</evidence>
<sequence>MPKTNAEKLNETRVKLTVALTLDDLEPHLAQAYKTLSEQVSIPGFRKGHVPAPIIDQRLGREAVVEQAVNSSLDDFFQAALAETGTVPMGRPTADVEQWLDVKDPSSEILLAFEVEAKPEFELPEYEGLKIVVDDVVVDEAAVEDELTKLRERFGTLKTVERAAATGDFVELDLVARIDGEEVDQADGVSYEVGAGNMLQGLDEAVETLTAGERTTFTSQLLGGEHEGRDAEVEVEITAVKERELAEADDEFAQLASEFDTIVELRESLSQQVSQAAVFAQGRQARDLFTETLIEQAAIPVSEELVEEEVHRHLEGEGRLEDDEHRAEVRKSAEKQLALQLLLDAIVEAEGVTPTQNELSQYIFQSAQQYGMEPGQFLQALSQGGQMGVVVGEVTRNKALAIALSKAEVVDQQGNPVDLSEFTAIDDEEVAEVLDEAEEIVEEAETTEKNG</sequence>
<feature type="domain" description="PPIase FKBP-type" evidence="14">
    <location>
        <begin position="167"/>
        <end position="218"/>
    </location>
</feature>
<keyword evidence="11" id="KW-0963">Cytoplasm</keyword>
<comment type="domain">
    <text evidence="11">Consists of 3 domains; the N-terminus binds the ribosome, the middle domain has PPIase activity, while the C-terminus has intrinsic chaperone activity on its own.</text>
</comment>
<dbReference type="GO" id="GO:0005737">
    <property type="term" value="C:cytoplasm"/>
    <property type="evidence" value="ECO:0007669"/>
    <property type="project" value="UniProtKB-SubCell"/>
</dbReference>
<keyword evidence="6 11" id="KW-0697">Rotamase</keyword>
<name>A0A939S6Q5_9MICO</name>
<organism evidence="15 16">
    <name type="scientific">Leucobacter weissii</name>
    <dbReference type="NCBI Taxonomy" id="1983706"/>
    <lineage>
        <taxon>Bacteria</taxon>
        <taxon>Bacillati</taxon>
        <taxon>Actinomycetota</taxon>
        <taxon>Actinomycetes</taxon>
        <taxon>Micrococcales</taxon>
        <taxon>Microbacteriaceae</taxon>
        <taxon>Leucobacter</taxon>
    </lineage>
</organism>
<keyword evidence="7 11" id="KW-0143">Chaperone</keyword>
<dbReference type="Gene3D" id="3.30.70.1050">
    <property type="entry name" value="Trigger factor ribosome-binding domain"/>
    <property type="match status" value="1"/>
</dbReference>
<dbReference type="AlphaFoldDB" id="A0A939S6Q5"/>
<evidence type="ECO:0000256" key="1">
    <source>
        <dbReference type="ARBA" id="ARBA00000971"/>
    </source>
</evidence>
<comment type="subcellular location">
    <subcellularLocation>
        <location evidence="11">Cytoplasm</location>
    </subcellularLocation>
    <text evidence="11">About half TF is bound to the ribosome near the polypeptide exit tunnel while the other half is free in the cytoplasm.</text>
</comment>
<evidence type="ECO:0000256" key="12">
    <source>
        <dbReference type="PROSITE-ProRule" id="PRU00277"/>
    </source>
</evidence>
<accession>A0A939S6Q5</accession>
<dbReference type="GO" id="GO:0051301">
    <property type="term" value="P:cell division"/>
    <property type="evidence" value="ECO:0007669"/>
    <property type="project" value="UniProtKB-KW"/>
</dbReference>
<dbReference type="PIRSF" id="PIRSF003095">
    <property type="entry name" value="Trigger_factor"/>
    <property type="match status" value="1"/>
</dbReference>
<protein>
    <recommendedName>
        <fullName evidence="4 11">Trigger factor</fullName>
        <shortName evidence="11">TF</shortName>
        <ecNumber evidence="3 11">5.2.1.8</ecNumber>
    </recommendedName>
    <alternativeName>
        <fullName evidence="10 11">PPIase</fullName>
    </alternativeName>
</protein>
<dbReference type="EC" id="5.2.1.8" evidence="3 11"/>
<evidence type="ECO:0000256" key="8">
    <source>
        <dbReference type="ARBA" id="ARBA00023235"/>
    </source>
</evidence>
<comment type="function">
    <text evidence="11">Involved in protein export. Acts as a chaperone by maintaining the newly synthesized protein in an open conformation. Functions as a peptidyl-prolyl cis-trans isomerase.</text>
</comment>
<dbReference type="SUPFAM" id="SSF54534">
    <property type="entry name" value="FKBP-like"/>
    <property type="match status" value="1"/>
</dbReference>
<dbReference type="SUPFAM" id="SSF102735">
    <property type="entry name" value="Trigger factor ribosome-binding domain"/>
    <property type="match status" value="1"/>
</dbReference>
<evidence type="ECO:0000259" key="14">
    <source>
        <dbReference type="PROSITE" id="PS50059"/>
    </source>
</evidence>
<evidence type="ECO:0000256" key="2">
    <source>
        <dbReference type="ARBA" id="ARBA00005464"/>
    </source>
</evidence>
<evidence type="ECO:0000256" key="11">
    <source>
        <dbReference type="HAMAP-Rule" id="MF_00303"/>
    </source>
</evidence>
<comment type="catalytic activity">
    <reaction evidence="1 11 12">
        <text>[protein]-peptidylproline (omega=180) = [protein]-peptidylproline (omega=0)</text>
        <dbReference type="Rhea" id="RHEA:16237"/>
        <dbReference type="Rhea" id="RHEA-COMP:10747"/>
        <dbReference type="Rhea" id="RHEA-COMP:10748"/>
        <dbReference type="ChEBI" id="CHEBI:83833"/>
        <dbReference type="ChEBI" id="CHEBI:83834"/>
        <dbReference type="EC" id="5.2.1.8"/>
    </reaction>
</comment>
<gene>
    <name evidence="11" type="primary">tig</name>
    <name evidence="15" type="ORF">J4H92_11810</name>
</gene>
<dbReference type="InterPro" id="IPR008881">
    <property type="entry name" value="Trigger_fac_ribosome-bd_bac"/>
</dbReference>
<keyword evidence="9 11" id="KW-0131">Cell cycle</keyword>
<evidence type="ECO:0000256" key="6">
    <source>
        <dbReference type="ARBA" id="ARBA00023110"/>
    </source>
</evidence>
<evidence type="ECO:0000313" key="16">
    <source>
        <dbReference type="Proteomes" id="UP000664382"/>
    </source>
</evidence>
<dbReference type="Pfam" id="PF05698">
    <property type="entry name" value="Trigger_C"/>
    <property type="match status" value="1"/>
</dbReference>
<dbReference type="InterPro" id="IPR037041">
    <property type="entry name" value="Trigger_fac_C_sf"/>
</dbReference>
<comment type="caution">
    <text evidence="15">The sequence shown here is derived from an EMBL/GenBank/DDBJ whole genome shotgun (WGS) entry which is preliminary data.</text>
</comment>
<dbReference type="NCBIfam" id="TIGR00115">
    <property type="entry name" value="tig"/>
    <property type="match status" value="1"/>
</dbReference>
<proteinExistence type="inferred from homology"/>
<dbReference type="GO" id="GO:0043022">
    <property type="term" value="F:ribosome binding"/>
    <property type="evidence" value="ECO:0007669"/>
    <property type="project" value="TreeGrafter"/>
</dbReference>
<evidence type="ECO:0000256" key="9">
    <source>
        <dbReference type="ARBA" id="ARBA00023306"/>
    </source>
</evidence>
<dbReference type="GO" id="GO:0044183">
    <property type="term" value="F:protein folding chaperone"/>
    <property type="evidence" value="ECO:0007669"/>
    <property type="project" value="TreeGrafter"/>
</dbReference>
<dbReference type="Proteomes" id="UP000664382">
    <property type="component" value="Unassembled WGS sequence"/>
</dbReference>
<dbReference type="GO" id="GO:0003755">
    <property type="term" value="F:peptidyl-prolyl cis-trans isomerase activity"/>
    <property type="evidence" value="ECO:0007669"/>
    <property type="project" value="UniProtKB-UniRule"/>
</dbReference>
<dbReference type="PANTHER" id="PTHR30560">
    <property type="entry name" value="TRIGGER FACTOR CHAPERONE AND PEPTIDYL-PROLYL CIS/TRANS ISOMERASE"/>
    <property type="match status" value="1"/>
</dbReference>
<dbReference type="InterPro" id="IPR036611">
    <property type="entry name" value="Trigger_fac_ribosome-bd_sf"/>
</dbReference>
<dbReference type="InterPro" id="IPR005215">
    <property type="entry name" value="Trig_fac"/>
</dbReference>
<dbReference type="InterPro" id="IPR008880">
    <property type="entry name" value="Trigger_fac_C"/>
</dbReference>
<comment type="similarity">
    <text evidence="2 11 13">Belongs to the FKBP-type PPIase family. Tig subfamily.</text>
</comment>
<dbReference type="PANTHER" id="PTHR30560:SF3">
    <property type="entry name" value="TRIGGER FACTOR-LIKE PROTEIN TIG, CHLOROPLASTIC"/>
    <property type="match status" value="1"/>
</dbReference>
<dbReference type="Pfam" id="PF00254">
    <property type="entry name" value="FKBP_C"/>
    <property type="match status" value="1"/>
</dbReference>
<evidence type="ECO:0000256" key="3">
    <source>
        <dbReference type="ARBA" id="ARBA00013194"/>
    </source>
</evidence>
<reference evidence="15" key="1">
    <citation type="submission" date="2021-03" db="EMBL/GenBank/DDBJ databases">
        <title>Leucobacter chromiisoli sp. nov., isolated from chromium-containing soil of chemical plant.</title>
        <authorList>
            <person name="Xu Z."/>
        </authorList>
    </citation>
    <scope>NUCLEOTIDE SEQUENCE</scope>
    <source>
        <strain evidence="15">S27</strain>
    </source>
</reference>
<keyword evidence="5 11" id="KW-0132">Cell division</keyword>
<dbReference type="Gene3D" id="3.10.50.40">
    <property type="match status" value="1"/>
</dbReference>
<evidence type="ECO:0000256" key="10">
    <source>
        <dbReference type="ARBA" id="ARBA00029986"/>
    </source>
</evidence>
<dbReference type="GO" id="GO:0051083">
    <property type="term" value="P:'de novo' cotranslational protein folding"/>
    <property type="evidence" value="ECO:0007669"/>
    <property type="project" value="TreeGrafter"/>
</dbReference>
<keyword evidence="16" id="KW-1185">Reference proteome</keyword>
<dbReference type="GO" id="GO:0043335">
    <property type="term" value="P:protein unfolding"/>
    <property type="evidence" value="ECO:0007669"/>
    <property type="project" value="TreeGrafter"/>
</dbReference>
<evidence type="ECO:0000256" key="4">
    <source>
        <dbReference type="ARBA" id="ARBA00016902"/>
    </source>
</evidence>